<dbReference type="InterPro" id="IPR038765">
    <property type="entry name" value="Papain-like_cys_pep_sf"/>
</dbReference>
<name>A0A0K0F0K8_STRVS</name>
<sequence>MPECGKNVPNSIEMFKSEAEIMSLFRIYDKEIWDRHRDNYDVIRTKKIFANNVEIELSSDIFLLDDVIIICGRSHHLSSILIRHLRKKNVVKIELLDNTEKKGAALVITLRKQNILKSVVTLLTPENVECFDSSSDYVLLTVPIMNSDDVSIRRIKQRLSTFFQLNNDSTDLETTNLITVPLSIINFSTLGKCITPFKLKAVSYTSNEAGRREFIVFMRNIFSTKKSDLKLKGFLSTMKKSKSHFNPPFQNYFSIIKNESIFEDYLTTKIFKTKNVETDETYDVTGRAFGSLFGDEWLHCDIIDSYLNEWRKRVGDVISNPSNGGETRVKIFNTLLYTRLTRGVVIDSLKALPKSKFLRIQENAKRIAKEKVYRLSKVCTSIFDFDILIIPIHIDDHWMTGIIYQPRNCLTEIKENDDNSMEIDDDSHSSVFVFDSLATNFTPNKHLCTAILKEYVGACFSSLKEKFLGKDWLFEKDKIRTVRLKCPYQQRNSHDCGLYMLEFIRQIMVNPGSLELLVRSEPMVEVLPNFCVSLSRNYLKSFVYSKVELGKWIALREMEEYFLTDGNGRKVKDRRSRSVESKRNENNVRQYIRRKSCEILRDFIYESNI</sequence>
<evidence type="ECO:0000256" key="4">
    <source>
        <dbReference type="ARBA" id="ARBA00022807"/>
    </source>
</evidence>
<dbReference type="Gene3D" id="3.40.395.10">
    <property type="entry name" value="Adenoviral Proteinase, Chain A"/>
    <property type="match status" value="1"/>
</dbReference>
<evidence type="ECO:0000259" key="5">
    <source>
        <dbReference type="PROSITE" id="PS50600"/>
    </source>
</evidence>
<keyword evidence="3" id="KW-0378">Hydrolase</keyword>
<evidence type="ECO:0000256" key="1">
    <source>
        <dbReference type="ARBA" id="ARBA00005234"/>
    </source>
</evidence>
<dbReference type="PANTHER" id="PTHR46915">
    <property type="entry name" value="UBIQUITIN-LIKE PROTEASE 4-RELATED"/>
    <property type="match status" value="1"/>
</dbReference>
<dbReference type="GO" id="GO:0006508">
    <property type="term" value="P:proteolysis"/>
    <property type="evidence" value="ECO:0007669"/>
    <property type="project" value="UniProtKB-KW"/>
</dbReference>
<dbReference type="GO" id="GO:0008234">
    <property type="term" value="F:cysteine-type peptidase activity"/>
    <property type="evidence" value="ECO:0007669"/>
    <property type="project" value="UniProtKB-KW"/>
</dbReference>
<keyword evidence="6" id="KW-1185">Reference proteome</keyword>
<evidence type="ECO:0000256" key="3">
    <source>
        <dbReference type="ARBA" id="ARBA00022801"/>
    </source>
</evidence>
<evidence type="ECO:0000313" key="6">
    <source>
        <dbReference type="Proteomes" id="UP000035680"/>
    </source>
</evidence>
<dbReference type="Pfam" id="PF02902">
    <property type="entry name" value="Peptidase_C48"/>
    <property type="match status" value="1"/>
</dbReference>
<dbReference type="GO" id="GO:0016926">
    <property type="term" value="P:protein desumoylation"/>
    <property type="evidence" value="ECO:0007669"/>
    <property type="project" value="UniProtKB-ARBA"/>
</dbReference>
<dbReference type="SUPFAM" id="SSF54001">
    <property type="entry name" value="Cysteine proteinases"/>
    <property type="match status" value="1"/>
</dbReference>
<dbReference type="PROSITE" id="PS50600">
    <property type="entry name" value="ULP_PROTEASE"/>
    <property type="match status" value="1"/>
</dbReference>
<protein>
    <submittedName>
        <fullName evidence="7">ULP_PROTEASE domain-containing protein</fullName>
    </submittedName>
</protein>
<dbReference type="PANTHER" id="PTHR46915:SF2">
    <property type="entry name" value="UBIQUITIN-LIKE PROTEASE 4"/>
    <property type="match status" value="1"/>
</dbReference>
<keyword evidence="2" id="KW-0645">Protease</keyword>
<feature type="domain" description="Ubiquitin-like protease family profile" evidence="5">
    <location>
        <begin position="282"/>
        <end position="507"/>
    </location>
</feature>
<dbReference type="InterPro" id="IPR003653">
    <property type="entry name" value="Peptidase_C48_C"/>
</dbReference>
<reference evidence="7" key="2">
    <citation type="submission" date="2015-08" db="UniProtKB">
        <authorList>
            <consortium name="WormBaseParasite"/>
        </authorList>
    </citation>
    <scope>IDENTIFICATION</scope>
</reference>
<accession>A0A0K0F0K8</accession>
<dbReference type="WBParaSite" id="SVE_0232200.1">
    <property type="protein sequence ID" value="SVE_0232200.1"/>
    <property type="gene ID" value="SVE_0232200"/>
</dbReference>
<dbReference type="AlphaFoldDB" id="A0A0K0F0K8"/>
<reference evidence="6" key="1">
    <citation type="submission" date="2014-07" db="EMBL/GenBank/DDBJ databases">
        <authorList>
            <person name="Martin A.A"/>
            <person name="De Silva N."/>
        </authorList>
    </citation>
    <scope>NUCLEOTIDE SEQUENCE</scope>
</reference>
<proteinExistence type="inferred from homology"/>
<dbReference type="STRING" id="75913.A0A0K0F0K8"/>
<dbReference type="Proteomes" id="UP000035680">
    <property type="component" value="Unassembled WGS sequence"/>
</dbReference>
<evidence type="ECO:0000256" key="2">
    <source>
        <dbReference type="ARBA" id="ARBA00022670"/>
    </source>
</evidence>
<keyword evidence="4" id="KW-0788">Thiol protease</keyword>
<evidence type="ECO:0000313" key="7">
    <source>
        <dbReference type="WBParaSite" id="SVE_0232200.1"/>
    </source>
</evidence>
<comment type="similarity">
    <text evidence="1">Belongs to the peptidase C48 family.</text>
</comment>
<organism evidence="6 7">
    <name type="scientific">Strongyloides venezuelensis</name>
    <name type="common">Threadworm</name>
    <dbReference type="NCBI Taxonomy" id="75913"/>
    <lineage>
        <taxon>Eukaryota</taxon>
        <taxon>Metazoa</taxon>
        <taxon>Ecdysozoa</taxon>
        <taxon>Nematoda</taxon>
        <taxon>Chromadorea</taxon>
        <taxon>Rhabditida</taxon>
        <taxon>Tylenchina</taxon>
        <taxon>Panagrolaimomorpha</taxon>
        <taxon>Strongyloidoidea</taxon>
        <taxon>Strongyloididae</taxon>
        <taxon>Strongyloides</taxon>
    </lineage>
</organism>